<dbReference type="Gene3D" id="3.20.20.140">
    <property type="entry name" value="Metal-dependent hydrolases"/>
    <property type="match status" value="2"/>
</dbReference>
<feature type="region of interest" description="Disordered" evidence="6">
    <location>
        <begin position="576"/>
        <end position="604"/>
    </location>
</feature>
<feature type="compositionally biased region" description="Low complexity" evidence="6">
    <location>
        <begin position="451"/>
        <end position="462"/>
    </location>
</feature>
<feature type="domain" description="Glycoside hydrolase family 20 catalytic" evidence="7">
    <location>
        <begin position="184"/>
        <end position="378"/>
    </location>
</feature>
<comment type="catalytic activity">
    <reaction evidence="1">
        <text>Hydrolysis of terminal non-reducing N-acetyl-D-hexosamine residues in N-acetyl-beta-D-hexosaminides.</text>
        <dbReference type="EC" id="3.2.1.52"/>
    </reaction>
</comment>
<dbReference type="PANTHER" id="PTHR22600:SF57">
    <property type="entry name" value="BETA-N-ACETYLHEXOSAMINIDASE"/>
    <property type="match status" value="1"/>
</dbReference>
<dbReference type="SUPFAM" id="SSF51556">
    <property type="entry name" value="Metallo-dependent hydrolases"/>
    <property type="match status" value="1"/>
</dbReference>
<dbReference type="Proteomes" id="UP001501094">
    <property type="component" value="Unassembled WGS sequence"/>
</dbReference>
<dbReference type="InterPro" id="IPR032466">
    <property type="entry name" value="Metal_Hydrolase"/>
</dbReference>
<feature type="compositionally biased region" description="Basic and acidic residues" evidence="6">
    <location>
        <begin position="381"/>
        <end position="393"/>
    </location>
</feature>
<proteinExistence type="inferred from homology"/>
<dbReference type="SUPFAM" id="SSF55545">
    <property type="entry name" value="beta-N-acetylhexosaminidase-like domain"/>
    <property type="match status" value="1"/>
</dbReference>
<evidence type="ECO:0000259" key="8">
    <source>
        <dbReference type="Pfam" id="PF02838"/>
    </source>
</evidence>
<dbReference type="PRINTS" id="PR00738">
    <property type="entry name" value="GLHYDRLASE20"/>
</dbReference>
<keyword evidence="4" id="KW-0378">Hydrolase</keyword>
<comment type="caution">
    <text evidence="9">The sequence shown here is derived from an EMBL/GenBank/DDBJ whole genome shotgun (WGS) entry which is preliminary data.</text>
</comment>
<keyword evidence="5" id="KW-0326">Glycosidase</keyword>
<reference evidence="9 10" key="1">
    <citation type="journal article" date="2019" name="Int. J. Syst. Evol. Microbiol.">
        <title>The Global Catalogue of Microorganisms (GCM) 10K type strain sequencing project: providing services to taxonomists for standard genome sequencing and annotation.</title>
        <authorList>
            <consortium name="The Broad Institute Genomics Platform"/>
            <consortium name="The Broad Institute Genome Sequencing Center for Infectious Disease"/>
            <person name="Wu L."/>
            <person name="Ma J."/>
        </authorList>
    </citation>
    <scope>NUCLEOTIDE SEQUENCE [LARGE SCALE GENOMIC DNA]</scope>
    <source>
        <strain evidence="9 10">JCM 14326</strain>
    </source>
</reference>
<feature type="compositionally biased region" description="Basic and acidic residues" evidence="6">
    <location>
        <begin position="418"/>
        <end position="434"/>
    </location>
</feature>
<name>A0ABN2N9V0_9MICO</name>
<evidence type="ECO:0000313" key="9">
    <source>
        <dbReference type="EMBL" id="GAA1853758.1"/>
    </source>
</evidence>
<gene>
    <name evidence="9" type="ORF">GCM10009751_08070</name>
</gene>
<dbReference type="CDD" id="cd06563">
    <property type="entry name" value="GH20_chitobiase-like"/>
    <property type="match status" value="1"/>
</dbReference>
<keyword evidence="10" id="KW-1185">Reference proteome</keyword>
<organism evidence="9 10">
    <name type="scientific">Myceligenerans crystallogenes</name>
    <dbReference type="NCBI Taxonomy" id="316335"/>
    <lineage>
        <taxon>Bacteria</taxon>
        <taxon>Bacillati</taxon>
        <taxon>Actinomycetota</taxon>
        <taxon>Actinomycetes</taxon>
        <taxon>Micrococcales</taxon>
        <taxon>Promicromonosporaceae</taxon>
        <taxon>Myceligenerans</taxon>
    </lineage>
</organism>
<evidence type="ECO:0000256" key="5">
    <source>
        <dbReference type="ARBA" id="ARBA00023295"/>
    </source>
</evidence>
<dbReference type="InterPro" id="IPR015882">
    <property type="entry name" value="HEX_bac_N"/>
</dbReference>
<evidence type="ECO:0000256" key="4">
    <source>
        <dbReference type="ARBA" id="ARBA00022801"/>
    </source>
</evidence>
<evidence type="ECO:0000313" key="10">
    <source>
        <dbReference type="Proteomes" id="UP001501094"/>
    </source>
</evidence>
<sequence>MSSQHRLGTRPDVIGEGWQPTERLRLGLRLVTDGASGILPAAVWMQRHDGVVLLRPGSRISCTPSLLPAARWWRRVLDEAFALDVELVSSDAAEILFRDDGDLPAGGYAVDTVAPDPGRCRNGPRLVVRCADLPGAHAAVQTLRQLAGAAAFRRAPVNNAPGSAEDPGAVVALPAVTITDHPRFAWRGVLLDVARRFLPKHDVLRFVDLAATHKLNVVQLHLTDDQGWRFEVRRYPELTRTGAWRAESTVGTWRTGTPDGTPHGGFYTQDDLREIVAYARARGVQIVPEIDVPGHVEAALAAYPFLGTRKERRGVRTTWGISEDVLDPSDEALSFFRHVLDEVADVFDTPWIHLGGDEVPTDRWESSPTIRARAEALGFVRPRDDDGRGRPPEEPAVAGSDADDARRAIRPDGAGRVVRPDDAGRAIEPDDAHHAVTPNDGRAIQSDDAGRAAAPNDAGRAAASDDARRAGEPDVARLHGWFVARLADHVRGLGRRAVVWDEAFGPDLPADVVVMAWRSGSPGVAARALAAGHDVVVAPEHAYYLDHRASDRPDEPVPVGFVRTLEDVLAYDPDEDAASAGRRASDPDGQVGTGPRRARGAGAGRLLGGQAQVWTEHLDSARRIDYATFPRLAAVAETLWSPRADRAPGSPSSAEFLDRLATHHLPRLDAYGVEYRPPDGPRPWQRRPGVPGAPRDLVGRLSREVGPMASSRLPGGPAARTSGRPLDKAPTTPAHLDPRGVAVVRGVRIPQPGGELSPPRDLRISAGRIIAVEPARAASGIDGCVLDGAGRVALPGLIDAHSHAEGAVFDPDVQHALLRQGVTTVVTGQDGVSYAPGDGRWAGEYFAGILGEHPGYRGPRVRELLATYDGVVPVHVAYLAPHGTIRHEVLGGNPKRATLKELARMSRLLRQALDDGACGLSTGLEYLPGGYADERELVTLATVVAKRGLPHVSHMRGYEDKAGDAFAELVRVARASGAATHVSHYHGPAGELAGYVDEARADGLDVTFDSYPYLRGCSILAMVALPGWLPLADPGATLAALGDDDVVARLRREHFGDLAAFWPRVTFASVPARTGRRNLTWAEGRTLPDVARLLGLDPAAAVVEVLTATELRATCVFEQPPTNSAESVRALANHPAHLGGSDAIYLGGRPHPRGWGAFAALLAERVGSGDWSWHDAAEHLSGRAARRFGFAGRGALTAGSAADVVLADPDTIRARATYALPRVVAAGIDDVLVAGVQVLRAGALTGATPGGPLRPSGR</sequence>
<feature type="region of interest" description="Disordered" evidence="6">
    <location>
        <begin position="673"/>
        <end position="736"/>
    </location>
</feature>
<dbReference type="Pfam" id="PF00728">
    <property type="entry name" value="Glyco_hydro_20"/>
    <property type="match status" value="2"/>
</dbReference>
<dbReference type="Pfam" id="PF02838">
    <property type="entry name" value="Glyco_hydro_20b"/>
    <property type="match status" value="1"/>
</dbReference>
<protein>
    <recommendedName>
        <fullName evidence="3">beta-N-acetylhexosaminidase</fullName>
        <ecNumber evidence="3">3.2.1.52</ecNumber>
    </recommendedName>
</protein>
<feature type="region of interest" description="Disordered" evidence="6">
    <location>
        <begin position="380"/>
        <end position="469"/>
    </location>
</feature>
<dbReference type="EC" id="3.2.1.52" evidence="3"/>
<evidence type="ECO:0000256" key="3">
    <source>
        <dbReference type="ARBA" id="ARBA00012663"/>
    </source>
</evidence>
<dbReference type="Gene3D" id="3.20.20.80">
    <property type="entry name" value="Glycosidases"/>
    <property type="match status" value="2"/>
</dbReference>
<dbReference type="EMBL" id="BAAANL010000001">
    <property type="protein sequence ID" value="GAA1853758.1"/>
    <property type="molecule type" value="Genomic_DNA"/>
</dbReference>
<accession>A0ABN2N9V0</accession>
<feature type="domain" description="Glycoside hydrolase family 20 catalytic" evidence="7">
    <location>
        <begin position="470"/>
        <end position="642"/>
    </location>
</feature>
<feature type="domain" description="Beta-hexosaminidase bacterial type N-terminal" evidence="8">
    <location>
        <begin position="37"/>
        <end position="181"/>
    </location>
</feature>
<dbReference type="PANTHER" id="PTHR22600">
    <property type="entry name" value="BETA-HEXOSAMINIDASE"/>
    <property type="match status" value="1"/>
</dbReference>
<dbReference type="InterPro" id="IPR011059">
    <property type="entry name" value="Metal-dep_hydrolase_composite"/>
</dbReference>
<dbReference type="SUPFAM" id="SSF51338">
    <property type="entry name" value="Composite domain of metallo-dependent hydrolases"/>
    <property type="match status" value="2"/>
</dbReference>
<evidence type="ECO:0000256" key="2">
    <source>
        <dbReference type="ARBA" id="ARBA00006285"/>
    </source>
</evidence>
<dbReference type="InterPro" id="IPR029018">
    <property type="entry name" value="Hex-like_dom2"/>
</dbReference>
<dbReference type="InterPro" id="IPR015883">
    <property type="entry name" value="Glyco_hydro_20_cat"/>
</dbReference>
<evidence type="ECO:0000259" key="7">
    <source>
        <dbReference type="Pfam" id="PF00728"/>
    </source>
</evidence>
<dbReference type="Gene3D" id="3.30.379.10">
    <property type="entry name" value="Chitobiase/beta-hexosaminidase domain 2-like"/>
    <property type="match status" value="1"/>
</dbReference>
<dbReference type="InterPro" id="IPR017853">
    <property type="entry name" value="GH"/>
</dbReference>
<dbReference type="InterPro" id="IPR025705">
    <property type="entry name" value="Beta_hexosaminidase_sua/sub"/>
</dbReference>
<comment type="similarity">
    <text evidence="2">Belongs to the glycosyl hydrolase 20 family.</text>
</comment>
<evidence type="ECO:0000256" key="6">
    <source>
        <dbReference type="SAM" id="MobiDB-lite"/>
    </source>
</evidence>
<dbReference type="SUPFAM" id="SSF51445">
    <property type="entry name" value="(Trans)glycosidases"/>
    <property type="match status" value="1"/>
</dbReference>
<evidence type="ECO:0000256" key="1">
    <source>
        <dbReference type="ARBA" id="ARBA00001231"/>
    </source>
</evidence>